<name>A0AA43QY77_MYCAR</name>
<feature type="compositionally biased region" description="Basic and acidic residues" evidence="2">
    <location>
        <begin position="288"/>
        <end position="315"/>
    </location>
</feature>
<feature type="transmembrane region" description="Helical" evidence="3">
    <location>
        <begin position="86"/>
        <end position="110"/>
    </location>
</feature>
<evidence type="ECO:0000256" key="3">
    <source>
        <dbReference type="SAM" id="Phobius"/>
    </source>
</evidence>
<keyword evidence="3" id="KW-0472">Membrane</keyword>
<evidence type="ECO:0000313" key="5">
    <source>
        <dbReference type="Proteomes" id="UP001162175"/>
    </source>
</evidence>
<reference evidence="4" key="1">
    <citation type="submission" date="2022-11" db="EMBL/GenBank/DDBJ databases">
        <title>Draft genome of Mycoplasma arginini isolated from fly.</title>
        <authorList>
            <person name="Severgnini M."/>
            <person name="Gioia G."/>
            <person name="Cremonesi P."/>
            <person name="Moroni P."/>
            <person name="Addis M.F."/>
            <person name="Castiglioni B."/>
        </authorList>
    </citation>
    <scope>NUCLEOTIDE SEQUENCE</scope>
    <source>
        <strain evidence="4">QMP CG1-1632</strain>
    </source>
</reference>
<evidence type="ECO:0000313" key="4">
    <source>
        <dbReference type="EMBL" id="MDI3349391.1"/>
    </source>
</evidence>
<dbReference type="AlphaFoldDB" id="A0AA43QY77"/>
<feature type="transmembrane region" description="Helical" evidence="3">
    <location>
        <begin position="26"/>
        <end position="45"/>
    </location>
</feature>
<evidence type="ECO:0000256" key="1">
    <source>
        <dbReference type="SAM" id="Coils"/>
    </source>
</evidence>
<proteinExistence type="predicted"/>
<comment type="caution">
    <text evidence="4">The sequence shown here is derived from an EMBL/GenBank/DDBJ whole genome shotgun (WGS) entry which is preliminary data.</text>
</comment>
<dbReference type="EMBL" id="JAPFAR010000007">
    <property type="protein sequence ID" value="MDI3349391.1"/>
    <property type="molecule type" value="Genomic_DNA"/>
</dbReference>
<feature type="coiled-coil region" evidence="1">
    <location>
        <begin position="230"/>
        <end position="257"/>
    </location>
</feature>
<keyword evidence="3" id="KW-1133">Transmembrane helix</keyword>
<dbReference type="RefSeq" id="WP_268164648.1">
    <property type="nucleotide sequence ID" value="NZ_JAPFAP010000047.1"/>
</dbReference>
<feature type="transmembrane region" description="Helical" evidence="3">
    <location>
        <begin position="122"/>
        <end position="144"/>
    </location>
</feature>
<keyword evidence="1" id="KW-0175">Coiled coil</keyword>
<accession>A0AA43QY77</accession>
<keyword evidence="3" id="KW-0812">Transmembrane</keyword>
<evidence type="ECO:0000256" key="2">
    <source>
        <dbReference type="SAM" id="MobiDB-lite"/>
    </source>
</evidence>
<protein>
    <submittedName>
        <fullName evidence="4">Uncharacterized protein</fullName>
    </submittedName>
</protein>
<sequence length="328" mass="37982">MKIDLSLYNSTQELYDANSKKFKVRWIIFTIFIVIVLALLMAAFIEFSINKQNYISHYIIQISKAYPTLAPSSVRENAEALYVRKFSFSVVMMLLSAGMLVWHTVSLISAMKQKDFTKYSPWLSSIYGFIITFLIINLFFSSGGFFSIESWNINKLLNVIFTIILPIGYFGLYWPCSRIIKLFRTFKVNQELLKFQNNPMNIFSQMFGQNENGFNNMPNSSNSPILNQTVDSKEQKYVDYENQLNTLSDEKLILMAEKLNIFGAKELSREQLITKIILIYRGIDNAKEQSMKEKQAEESKADQKNNDELAKDVKNNLDTTDEDDVDFD</sequence>
<organism evidence="4 5">
    <name type="scientific">Mycoplasmopsis arginini</name>
    <name type="common">Mycoplasma arginini</name>
    <dbReference type="NCBI Taxonomy" id="2094"/>
    <lineage>
        <taxon>Bacteria</taxon>
        <taxon>Bacillati</taxon>
        <taxon>Mycoplasmatota</taxon>
        <taxon>Mycoplasmoidales</taxon>
        <taxon>Metamycoplasmataceae</taxon>
        <taxon>Mycoplasmopsis</taxon>
    </lineage>
</organism>
<dbReference type="Proteomes" id="UP001162175">
    <property type="component" value="Unassembled WGS sequence"/>
</dbReference>
<feature type="region of interest" description="Disordered" evidence="2">
    <location>
        <begin position="288"/>
        <end position="328"/>
    </location>
</feature>
<feature type="transmembrane region" description="Helical" evidence="3">
    <location>
        <begin position="156"/>
        <end position="174"/>
    </location>
</feature>
<gene>
    <name evidence="4" type="ORF">DCBHLPFO_00512</name>
</gene>
<feature type="compositionally biased region" description="Acidic residues" evidence="2">
    <location>
        <begin position="319"/>
        <end position="328"/>
    </location>
</feature>